<comment type="similarity">
    <text evidence="1 5">Belongs to the peptidase S41A family.</text>
</comment>
<organism evidence="9 10">
    <name type="scientific">Paenibacillus herberti</name>
    <dbReference type="NCBI Taxonomy" id="1619309"/>
    <lineage>
        <taxon>Bacteria</taxon>
        <taxon>Bacillati</taxon>
        <taxon>Bacillota</taxon>
        <taxon>Bacilli</taxon>
        <taxon>Bacillales</taxon>
        <taxon>Paenibacillaceae</taxon>
        <taxon>Paenibacillus</taxon>
    </lineage>
</organism>
<dbReference type="InterPro" id="IPR005151">
    <property type="entry name" value="Tail-specific_protease"/>
</dbReference>
<dbReference type="SUPFAM" id="SSF52096">
    <property type="entry name" value="ClpP/crotonase"/>
    <property type="match status" value="1"/>
</dbReference>
<reference evidence="9 10" key="1">
    <citation type="submission" date="2017-07" db="EMBL/GenBank/DDBJ databases">
        <title>Paenibacillus herberti R33 genome sequencing and assembly.</title>
        <authorList>
            <person name="Su W."/>
        </authorList>
    </citation>
    <scope>NUCLEOTIDE SEQUENCE [LARGE SCALE GENOMIC DNA]</scope>
    <source>
        <strain evidence="9 10">R33</strain>
    </source>
</reference>
<dbReference type="InterPro" id="IPR004447">
    <property type="entry name" value="Peptidase_S41A"/>
</dbReference>
<dbReference type="OrthoDB" id="9812068at2"/>
<dbReference type="GO" id="GO:0004175">
    <property type="term" value="F:endopeptidase activity"/>
    <property type="evidence" value="ECO:0007669"/>
    <property type="project" value="TreeGrafter"/>
</dbReference>
<evidence type="ECO:0000256" key="1">
    <source>
        <dbReference type="ARBA" id="ARBA00009179"/>
    </source>
</evidence>
<dbReference type="InterPro" id="IPR036034">
    <property type="entry name" value="PDZ_sf"/>
</dbReference>
<dbReference type="Pfam" id="PF01471">
    <property type="entry name" value="PG_binding_1"/>
    <property type="match status" value="1"/>
</dbReference>
<dbReference type="Pfam" id="PF03572">
    <property type="entry name" value="Peptidase_S41"/>
    <property type="match status" value="1"/>
</dbReference>
<dbReference type="GO" id="GO:0007165">
    <property type="term" value="P:signal transduction"/>
    <property type="evidence" value="ECO:0007669"/>
    <property type="project" value="TreeGrafter"/>
</dbReference>
<dbReference type="FunFam" id="2.30.42.10:FF:000063">
    <property type="entry name" value="Peptidase, S41 family"/>
    <property type="match status" value="1"/>
</dbReference>
<dbReference type="Pfam" id="PF17820">
    <property type="entry name" value="PDZ_6"/>
    <property type="match status" value="1"/>
</dbReference>
<dbReference type="GO" id="GO:0008236">
    <property type="term" value="F:serine-type peptidase activity"/>
    <property type="evidence" value="ECO:0007669"/>
    <property type="project" value="UniProtKB-KW"/>
</dbReference>
<dbReference type="InterPro" id="IPR001478">
    <property type="entry name" value="PDZ"/>
</dbReference>
<dbReference type="AlphaFoldDB" id="A0A229NZK1"/>
<dbReference type="InterPro" id="IPR036365">
    <property type="entry name" value="PGBD-like_sf"/>
</dbReference>
<dbReference type="GO" id="GO:0030288">
    <property type="term" value="C:outer membrane-bounded periplasmic space"/>
    <property type="evidence" value="ECO:0007669"/>
    <property type="project" value="TreeGrafter"/>
</dbReference>
<keyword evidence="7" id="KW-0732">Signal</keyword>
<evidence type="ECO:0000256" key="7">
    <source>
        <dbReference type="SAM" id="SignalP"/>
    </source>
</evidence>
<dbReference type="SMART" id="SM00228">
    <property type="entry name" value="PDZ"/>
    <property type="match status" value="1"/>
</dbReference>
<dbReference type="PANTHER" id="PTHR32060">
    <property type="entry name" value="TAIL-SPECIFIC PROTEASE"/>
    <property type="match status" value="1"/>
</dbReference>
<dbReference type="PANTHER" id="PTHR32060:SF29">
    <property type="entry name" value="CARBOXY-TERMINAL PROCESSING PROTEASE CTPB"/>
    <property type="match status" value="1"/>
</dbReference>
<dbReference type="Gene3D" id="3.30.750.44">
    <property type="match status" value="1"/>
</dbReference>
<evidence type="ECO:0000313" key="9">
    <source>
        <dbReference type="EMBL" id="OXM15069.1"/>
    </source>
</evidence>
<evidence type="ECO:0000256" key="3">
    <source>
        <dbReference type="ARBA" id="ARBA00022801"/>
    </source>
</evidence>
<feature type="signal peptide" evidence="7">
    <location>
        <begin position="1"/>
        <end position="19"/>
    </location>
</feature>
<dbReference type="FunFam" id="3.30.750.44:FF:000001">
    <property type="entry name" value="S41 family peptidase"/>
    <property type="match status" value="1"/>
</dbReference>
<dbReference type="InterPro" id="IPR055210">
    <property type="entry name" value="CtpA/B_N"/>
</dbReference>
<evidence type="ECO:0000256" key="2">
    <source>
        <dbReference type="ARBA" id="ARBA00022670"/>
    </source>
</evidence>
<protein>
    <submittedName>
        <fullName evidence="9">Peptidase S41</fullName>
    </submittedName>
</protein>
<dbReference type="Gene3D" id="2.30.42.10">
    <property type="match status" value="1"/>
</dbReference>
<evidence type="ECO:0000256" key="4">
    <source>
        <dbReference type="ARBA" id="ARBA00022825"/>
    </source>
</evidence>
<dbReference type="Pfam" id="PF22694">
    <property type="entry name" value="CtpB_N-like"/>
    <property type="match status" value="1"/>
</dbReference>
<evidence type="ECO:0000313" key="10">
    <source>
        <dbReference type="Proteomes" id="UP000215145"/>
    </source>
</evidence>
<comment type="caution">
    <text evidence="9">The sequence shown here is derived from an EMBL/GenBank/DDBJ whole genome shotgun (WGS) entry which is preliminary data.</text>
</comment>
<dbReference type="GO" id="GO:0006508">
    <property type="term" value="P:proteolysis"/>
    <property type="evidence" value="ECO:0007669"/>
    <property type="project" value="UniProtKB-KW"/>
</dbReference>
<sequence>MAAALTTALLLGGALPAGAQAGQPDTLKNSDSRSSAAPLSTSSRKTELRKEEVSKGNAGLTKEELQRLNTVMELIQRQYYQSVDRDKLVSGALSGMMEALGDPYSTYMDVKAAKQFSEAVEGAFGGVGAEVASEGGKLVIVAPIKGSPAEKAGLAAKDVILSVNGVGLSGMPISEAVAKLRGPKGSKAELVILRAGRSTPFSVQVVRAEIDVETVYAKQLDRGIGLIEIRQFSLNTAERFAAELDRLEKGGLKGLVIDVRNNPGGILPVVEQIVQPFVPKGKPILQIEQRGHAAEKVLSEGGGKDYPVAVLMNKGSASASEILAGALKESAGAVLVGETSFGKGTVQVSYDRDLEGGLVKMTIAKWLTPGGTWIHRAGIKPDVAVKPPVLYTASRLTRSGIIAADTISEDAKNLQVMLQGLGYKPGRLDGYYNSSTADAVREFQKASGLKVSGRADLPTQEKLEAAVQAWVRSGEHDAQLESAVKALHGGSGARK</sequence>
<keyword evidence="3 5" id="KW-0378">Hydrolase</keyword>
<feature type="compositionally biased region" description="Low complexity" evidence="6">
    <location>
        <begin position="32"/>
        <end position="43"/>
    </location>
</feature>
<dbReference type="InterPro" id="IPR029045">
    <property type="entry name" value="ClpP/crotonase-like_dom_sf"/>
</dbReference>
<feature type="region of interest" description="Disordered" evidence="6">
    <location>
        <begin position="19"/>
        <end position="58"/>
    </location>
</feature>
<name>A0A229NZK1_9BACL</name>
<dbReference type="InterPro" id="IPR041489">
    <property type="entry name" value="PDZ_6"/>
</dbReference>
<dbReference type="SUPFAM" id="SSF47090">
    <property type="entry name" value="PGBD-like"/>
    <property type="match status" value="1"/>
</dbReference>
<dbReference type="InterPro" id="IPR036366">
    <property type="entry name" value="PGBDSf"/>
</dbReference>
<gene>
    <name evidence="9" type="ORF">CGZ75_14010</name>
</gene>
<dbReference type="SMART" id="SM00245">
    <property type="entry name" value="TSPc"/>
    <property type="match status" value="1"/>
</dbReference>
<dbReference type="CDD" id="cd07560">
    <property type="entry name" value="Peptidase_S41_CPP"/>
    <property type="match status" value="1"/>
</dbReference>
<feature type="compositionally biased region" description="Basic and acidic residues" evidence="6">
    <location>
        <begin position="44"/>
        <end position="54"/>
    </location>
</feature>
<accession>A0A229NZK1</accession>
<feature type="domain" description="PDZ" evidence="8">
    <location>
        <begin position="113"/>
        <end position="181"/>
    </location>
</feature>
<dbReference type="Gene3D" id="3.90.226.10">
    <property type="entry name" value="2-enoyl-CoA Hydratase, Chain A, domain 1"/>
    <property type="match status" value="1"/>
</dbReference>
<dbReference type="InterPro" id="IPR002477">
    <property type="entry name" value="Peptidoglycan-bd-like"/>
</dbReference>
<keyword evidence="4 5" id="KW-0720">Serine protease</keyword>
<evidence type="ECO:0000259" key="8">
    <source>
        <dbReference type="PROSITE" id="PS50106"/>
    </source>
</evidence>
<evidence type="ECO:0000256" key="6">
    <source>
        <dbReference type="SAM" id="MobiDB-lite"/>
    </source>
</evidence>
<dbReference type="Proteomes" id="UP000215145">
    <property type="component" value="Unassembled WGS sequence"/>
</dbReference>
<dbReference type="Gene3D" id="1.10.101.10">
    <property type="entry name" value="PGBD-like superfamily/PGBD"/>
    <property type="match status" value="1"/>
</dbReference>
<dbReference type="NCBIfam" id="TIGR00225">
    <property type="entry name" value="prc"/>
    <property type="match status" value="1"/>
</dbReference>
<dbReference type="PROSITE" id="PS50106">
    <property type="entry name" value="PDZ"/>
    <property type="match status" value="1"/>
</dbReference>
<dbReference type="SUPFAM" id="SSF50156">
    <property type="entry name" value="PDZ domain-like"/>
    <property type="match status" value="1"/>
</dbReference>
<dbReference type="CDD" id="cd06782">
    <property type="entry name" value="cpPDZ_CPP-like"/>
    <property type="match status" value="1"/>
</dbReference>
<keyword evidence="10" id="KW-1185">Reference proteome</keyword>
<dbReference type="EMBL" id="NMUQ01000002">
    <property type="protein sequence ID" value="OXM15069.1"/>
    <property type="molecule type" value="Genomic_DNA"/>
</dbReference>
<keyword evidence="2 5" id="KW-0645">Protease</keyword>
<feature type="chain" id="PRO_5013031248" evidence="7">
    <location>
        <begin position="20"/>
        <end position="495"/>
    </location>
</feature>
<evidence type="ECO:0000256" key="5">
    <source>
        <dbReference type="RuleBase" id="RU004404"/>
    </source>
</evidence>
<proteinExistence type="inferred from homology"/>